<dbReference type="Pfam" id="PF00582">
    <property type="entry name" value="Usp"/>
    <property type="match status" value="1"/>
</dbReference>
<name>A0ABD6C8H7_9EURY</name>
<evidence type="ECO:0000259" key="2">
    <source>
        <dbReference type="Pfam" id="PF00582"/>
    </source>
</evidence>
<dbReference type="RefSeq" id="WP_247379310.1">
    <property type="nucleotide sequence ID" value="NZ_JALLGV010000007.1"/>
</dbReference>
<feature type="domain" description="UspA" evidence="2">
    <location>
        <begin position="7"/>
        <end position="143"/>
    </location>
</feature>
<organism evidence="3 4">
    <name type="scientific">Halorientalis brevis</name>
    <dbReference type="NCBI Taxonomy" id="1126241"/>
    <lineage>
        <taxon>Archaea</taxon>
        <taxon>Methanobacteriati</taxon>
        <taxon>Methanobacteriota</taxon>
        <taxon>Stenosarchaea group</taxon>
        <taxon>Halobacteria</taxon>
        <taxon>Halobacteriales</taxon>
        <taxon>Haloarculaceae</taxon>
        <taxon>Halorientalis</taxon>
    </lineage>
</organism>
<dbReference type="PANTHER" id="PTHR46268">
    <property type="entry name" value="STRESS RESPONSE PROTEIN NHAX"/>
    <property type="match status" value="1"/>
</dbReference>
<sequence>MKTTDGYERLLVPVDGSDAAMVALDETLTLADRLNASIHSLYAVDPSHAHGFTTEDLVLAALEDEGEATLADVRERCQAHDVPVETTIERGHPSDAILDYATDNGMDLIVMATHGRRGLDRFLLGSVTEHVIRHADVPVLTVRAPAE</sequence>
<dbReference type="SUPFAM" id="SSF52402">
    <property type="entry name" value="Adenine nucleotide alpha hydrolases-like"/>
    <property type="match status" value="1"/>
</dbReference>
<evidence type="ECO:0000313" key="4">
    <source>
        <dbReference type="Proteomes" id="UP001597119"/>
    </source>
</evidence>
<keyword evidence="4" id="KW-1185">Reference proteome</keyword>
<dbReference type="InterPro" id="IPR006016">
    <property type="entry name" value="UspA"/>
</dbReference>
<dbReference type="Gene3D" id="3.40.50.620">
    <property type="entry name" value="HUPs"/>
    <property type="match status" value="1"/>
</dbReference>
<dbReference type="InterPro" id="IPR014729">
    <property type="entry name" value="Rossmann-like_a/b/a_fold"/>
</dbReference>
<dbReference type="Proteomes" id="UP001597119">
    <property type="component" value="Unassembled WGS sequence"/>
</dbReference>
<protein>
    <submittedName>
        <fullName evidence="3">Universal stress protein</fullName>
    </submittedName>
</protein>
<evidence type="ECO:0000256" key="1">
    <source>
        <dbReference type="ARBA" id="ARBA00008791"/>
    </source>
</evidence>
<dbReference type="AlphaFoldDB" id="A0ABD6C8H7"/>
<comment type="similarity">
    <text evidence="1">Belongs to the universal stress protein A family.</text>
</comment>
<reference evidence="3 4" key="1">
    <citation type="journal article" date="2019" name="Int. J. Syst. Evol. Microbiol.">
        <title>The Global Catalogue of Microorganisms (GCM) 10K type strain sequencing project: providing services to taxonomists for standard genome sequencing and annotation.</title>
        <authorList>
            <consortium name="The Broad Institute Genomics Platform"/>
            <consortium name="The Broad Institute Genome Sequencing Center for Infectious Disease"/>
            <person name="Wu L."/>
            <person name="Ma J."/>
        </authorList>
    </citation>
    <scope>NUCLEOTIDE SEQUENCE [LARGE SCALE GENOMIC DNA]</scope>
    <source>
        <strain evidence="3 4">CGMCC 1.12125</strain>
    </source>
</reference>
<evidence type="ECO:0000313" key="3">
    <source>
        <dbReference type="EMBL" id="MFD1586631.1"/>
    </source>
</evidence>
<dbReference type="PANTHER" id="PTHR46268:SF6">
    <property type="entry name" value="UNIVERSAL STRESS PROTEIN UP12"/>
    <property type="match status" value="1"/>
</dbReference>
<dbReference type="InterPro" id="IPR006015">
    <property type="entry name" value="Universal_stress_UspA"/>
</dbReference>
<dbReference type="PRINTS" id="PR01438">
    <property type="entry name" value="UNVRSLSTRESS"/>
</dbReference>
<gene>
    <name evidence="3" type="ORF">ACFR9U_06525</name>
</gene>
<comment type="caution">
    <text evidence="3">The sequence shown here is derived from an EMBL/GenBank/DDBJ whole genome shotgun (WGS) entry which is preliminary data.</text>
</comment>
<dbReference type="CDD" id="cd00293">
    <property type="entry name" value="USP-like"/>
    <property type="match status" value="1"/>
</dbReference>
<dbReference type="EMBL" id="JBHUDJ010000002">
    <property type="protein sequence ID" value="MFD1586631.1"/>
    <property type="molecule type" value="Genomic_DNA"/>
</dbReference>
<proteinExistence type="inferred from homology"/>
<accession>A0ABD6C8H7</accession>